<reference evidence="1 2" key="1">
    <citation type="submission" date="2017-06" db="EMBL/GenBank/DDBJ databases">
        <authorList>
            <person name="Kim H.J."/>
            <person name="Triplett B.A."/>
        </authorList>
    </citation>
    <scope>NUCLEOTIDE SEQUENCE [LARGE SCALE GENOMIC DNA]</scope>
    <source>
        <strain evidence="1 2">DSM 14713</strain>
    </source>
</reference>
<gene>
    <name evidence="1" type="ORF">MEBOL_004084</name>
</gene>
<dbReference type="EMBL" id="CP022163">
    <property type="protein sequence ID" value="ATB30623.1"/>
    <property type="molecule type" value="Genomic_DNA"/>
</dbReference>
<dbReference type="Proteomes" id="UP000217289">
    <property type="component" value="Chromosome"/>
</dbReference>
<proteinExistence type="predicted"/>
<evidence type="ECO:0000313" key="1">
    <source>
        <dbReference type="EMBL" id="ATB30623.1"/>
    </source>
</evidence>
<accession>A0A250IHB7</accession>
<dbReference type="RefSeq" id="WP_245919966.1">
    <property type="nucleotide sequence ID" value="NZ_CP022163.1"/>
</dbReference>
<dbReference type="KEGG" id="mbd:MEBOL_004084"/>
<sequence length="282" mass="28744">MMRTVPEIIRWGGKLVLVGAALLLAACRDPAKVSGTALYVTTQFDPTLLLTQVRVWGEVAGQPHFGPQVIPEQQERVLHSGETLRVLLGDVPNGVTAQVSVEGLRDNVVVARGESGVDIQDGYEVDVTVRLEPVGTPPTDGGTGGGDGTFCIGCEGCCIQGQCASSTFNTCGTGGISCVACDPARATGCDQRGVCVCGANPACAPETSDRCLLGMCRCGNSAACGKGQQCVNGSCVCTSDSCPGGCCSGNTCEPGTTKDRCGKGGESCAKCKKTCNADGTCD</sequence>
<keyword evidence="2" id="KW-1185">Reference proteome</keyword>
<protein>
    <submittedName>
        <fullName evidence="1">Uncharacterized protein</fullName>
    </submittedName>
</protein>
<evidence type="ECO:0000313" key="2">
    <source>
        <dbReference type="Proteomes" id="UP000217289"/>
    </source>
</evidence>
<dbReference type="AlphaFoldDB" id="A0A250IHB7"/>
<dbReference type="PROSITE" id="PS51257">
    <property type="entry name" value="PROKAR_LIPOPROTEIN"/>
    <property type="match status" value="1"/>
</dbReference>
<name>A0A250IHB7_9BACT</name>
<organism evidence="1 2">
    <name type="scientific">Melittangium boletus DSM 14713</name>
    <dbReference type="NCBI Taxonomy" id="1294270"/>
    <lineage>
        <taxon>Bacteria</taxon>
        <taxon>Pseudomonadati</taxon>
        <taxon>Myxococcota</taxon>
        <taxon>Myxococcia</taxon>
        <taxon>Myxococcales</taxon>
        <taxon>Cystobacterineae</taxon>
        <taxon>Archangiaceae</taxon>
        <taxon>Melittangium</taxon>
    </lineage>
</organism>